<sequence length="117" mass="13603">MNTRIRDLRIAEGLSQIEFGNKLGMTRHEIYNLESGRTRIKESDLKLITSTFKVNEKWLKTGEGDMYTFSNNNLITAEVLCAIDKNERLAKAMLKFSKLNDKELEAMEKLLELFQKE</sequence>
<dbReference type="EMBL" id="LN681536">
    <property type="protein sequence ID" value="CEK40364.1"/>
    <property type="molecule type" value="Genomic_DNA"/>
</dbReference>
<protein>
    <submittedName>
        <fullName evidence="2">CI phage repressor</fullName>
    </submittedName>
</protein>
<evidence type="ECO:0000259" key="1">
    <source>
        <dbReference type="PROSITE" id="PS50943"/>
    </source>
</evidence>
<evidence type="ECO:0000313" key="3">
    <source>
        <dbReference type="Proteomes" id="UP000030730"/>
    </source>
</evidence>
<dbReference type="SMART" id="SM00530">
    <property type="entry name" value="HTH_XRE"/>
    <property type="match status" value="1"/>
</dbReference>
<name>A0A0A8WIL9_9CAUD</name>
<dbReference type="RefSeq" id="YP_009214163.1">
    <property type="nucleotide sequence ID" value="NC_028958.1"/>
</dbReference>
<dbReference type="OrthoDB" id="16259at10239"/>
<dbReference type="Proteomes" id="UP000030730">
    <property type="component" value="Genome"/>
</dbReference>
<dbReference type="Gene3D" id="1.10.260.40">
    <property type="entry name" value="lambda repressor-like DNA-binding domains"/>
    <property type="match status" value="1"/>
</dbReference>
<dbReference type="KEGG" id="vg:26647065"/>
<dbReference type="PROSITE" id="PS50943">
    <property type="entry name" value="HTH_CROC1"/>
    <property type="match status" value="1"/>
</dbReference>
<reference evidence="2 3" key="1">
    <citation type="submission" date="2014-12" db="EMBL/GenBank/DDBJ databases">
        <title>Whole Genome Sequence and Molecular Characterization of Siphoviridae / Myoviridae Phage Infecting Clostridium difficile.</title>
        <authorList>
            <person name="Monot M."/>
        </authorList>
    </citation>
    <scope>NUCLEOTIDE SEQUENCE [LARGE SCALE GENOMIC DNA]</scope>
</reference>
<dbReference type="InterPro" id="IPR001387">
    <property type="entry name" value="Cro/C1-type_HTH"/>
</dbReference>
<dbReference type="SUPFAM" id="SSF47413">
    <property type="entry name" value="lambda repressor-like DNA-binding domains"/>
    <property type="match status" value="1"/>
</dbReference>
<proteinExistence type="predicted"/>
<gene>
    <name evidence="2" type="ORF">PHICD146_20035</name>
</gene>
<keyword evidence="3" id="KW-1185">Reference proteome</keyword>
<dbReference type="SMR" id="A0A0A8WIL9"/>
<dbReference type="GeneID" id="26647065"/>
<organism evidence="2 3">
    <name type="scientific">Clostridium phage phiCD146</name>
    <dbReference type="NCBI Taxonomy" id="1582151"/>
    <lineage>
        <taxon>Viruses</taxon>
        <taxon>Duplodnaviria</taxon>
        <taxon>Heunggongvirae</taxon>
        <taxon>Uroviricota</taxon>
        <taxon>Caudoviricetes</taxon>
        <taxon>Leicestervirus</taxon>
        <taxon>Leicestervirus CD146</taxon>
    </lineage>
</organism>
<evidence type="ECO:0000313" key="2">
    <source>
        <dbReference type="EMBL" id="CEK40364.1"/>
    </source>
</evidence>
<accession>A0A0A8WIL9</accession>
<dbReference type="InterPro" id="IPR010982">
    <property type="entry name" value="Lambda_DNA-bd_dom_sf"/>
</dbReference>
<dbReference type="GO" id="GO:0003677">
    <property type="term" value="F:DNA binding"/>
    <property type="evidence" value="ECO:0007669"/>
    <property type="project" value="InterPro"/>
</dbReference>
<dbReference type="Pfam" id="PF12844">
    <property type="entry name" value="HTH_19"/>
    <property type="match status" value="1"/>
</dbReference>
<feature type="domain" description="HTH cro/C1-type" evidence="1">
    <location>
        <begin position="5"/>
        <end position="59"/>
    </location>
</feature>
<dbReference type="CDD" id="cd00093">
    <property type="entry name" value="HTH_XRE"/>
    <property type="match status" value="1"/>
</dbReference>